<dbReference type="SUPFAM" id="SSF54631">
    <property type="entry name" value="CBS-domain pair"/>
    <property type="match status" value="1"/>
</dbReference>
<evidence type="ECO:0000313" key="6">
    <source>
        <dbReference type="Proteomes" id="UP000769766"/>
    </source>
</evidence>
<sequence>MTQQVITVSPGESIRSAVEKLREYHIRQLPVVEGNEVIGIITDRDLRQASSLSRLLVEDGPQREELESFLDRRTVEEVMSHKVVTVAPTDTIEDVARILHDYKIGGVPVVEGRELVGIITGSDILEAFLEVMGIGVPSSRLEVVLEDRPGQLAQLTAIIKEFHINIVSLVTLPQEEPGQRTIILRLNTIYPNPIIEALQQAGFQVVSPC</sequence>
<dbReference type="Proteomes" id="UP000769766">
    <property type="component" value="Unassembled WGS sequence"/>
</dbReference>
<dbReference type="PANTHER" id="PTHR43080:SF2">
    <property type="entry name" value="CBS DOMAIN-CONTAINING PROTEIN"/>
    <property type="match status" value="1"/>
</dbReference>
<keyword evidence="1 2" id="KW-0129">CBS domain</keyword>
<evidence type="ECO:0000259" key="4">
    <source>
        <dbReference type="PROSITE" id="PS51671"/>
    </source>
</evidence>
<dbReference type="AlphaFoldDB" id="A0A932CQM5"/>
<comment type="caution">
    <text evidence="5">The sequence shown here is derived from an EMBL/GenBank/DDBJ whole genome shotgun (WGS) entry which is preliminary data.</text>
</comment>
<feature type="domain" description="ACT" evidence="4">
    <location>
        <begin position="140"/>
        <end position="209"/>
    </location>
</feature>
<organism evidence="5 6">
    <name type="scientific">Tectimicrobiota bacterium</name>
    <dbReference type="NCBI Taxonomy" id="2528274"/>
    <lineage>
        <taxon>Bacteria</taxon>
        <taxon>Pseudomonadati</taxon>
        <taxon>Nitrospinota/Tectimicrobiota group</taxon>
        <taxon>Candidatus Tectimicrobiota</taxon>
    </lineage>
</organism>
<gene>
    <name evidence="5" type="ORF">HYY20_12650</name>
</gene>
<dbReference type="Gene3D" id="3.10.580.10">
    <property type="entry name" value="CBS-domain"/>
    <property type="match status" value="1"/>
</dbReference>
<dbReference type="Pfam" id="PF01842">
    <property type="entry name" value="ACT"/>
    <property type="match status" value="1"/>
</dbReference>
<dbReference type="PANTHER" id="PTHR43080">
    <property type="entry name" value="CBS DOMAIN-CONTAINING PROTEIN CBSX3, MITOCHONDRIAL"/>
    <property type="match status" value="1"/>
</dbReference>
<dbReference type="PROSITE" id="PS51671">
    <property type="entry name" value="ACT"/>
    <property type="match status" value="1"/>
</dbReference>
<feature type="domain" description="CBS" evidence="3">
    <location>
        <begin position="79"/>
        <end position="138"/>
    </location>
</feature>
<dbReference type="Gene3D" id="3.30.70.260">
    <property type="match status" value="1"/>
</dbReference>
<dbReference type="InterPro" id="IPR046342">
    <property type="entry name" value="CBS_dom_sf"/>
</dbReference>
<evidence type="ECO:0000259" key="3">
    <source>
        <dbReference type="PROSITE" id="PS51371"/>
    </source>
</evidence>
<dbReference type="InterPro" id="IPR002912">
    <property type="entry name" value="ACT_dom"/>
</dbReference>
<dbReference type="SUPFAM" id="SSF55021">
    <property type="entry name" value="ACT-like"/>
    <property type="match status" value="1"/>
</dbReference>
<evidence type="ECO:0000256" key="1">
    <source>
        <dbReference type="ARBA" id="ARBA00023122"/>
    </source>
</evidence>
<accession>A0A932CQM5</accession>
<dbReference type="Pfam" id="PF00571">
    <property type="entry name" value="CBS"/>
    <property type="match status" value="2"/>
</dbReference>
<dbReference type="SMART" id="SM00116">
    <property type="entry name" value="CBS"/>
    <property type="match status" value="2"/>
</dbReference>
<protein>
    <submittedName>
        <fullName evidence="5">CBS domain-containing protein</fullName>
    </submittedName>
</protein>
<reference evidence="5" key="1">
    <citation type="submission" date="2020-07" db="EMBL/GenBank/DDBJ databases">
        <title>Huge and variable diversity of episymbiotic CPR bacteria and DPANN archaea in groundwater ecosystems.</title>
        <authorList>
            <person name="He C.Y."/>
            <person name="Keren R."/>
            <person name="Whittaker M."/>
            <person name="Farag I.F."/>
            <person name="Doudna J."/>
            <person name="Cate J.H.D."/>
            <person name="Banfield J.F."/>
        </authorList>
    </citation>
    <scope>NUCLEOTIDE SEQUENCE</scope>
    <source>
        <strain evidence="5">NC_groundwater_672_Ag_B-0.1um_62_36</strain>
    </source>
</reference>
<dbReference type="InterPro" id="IPR045865">
    <property type="entry name" value="ACT-like_dom_sf"/>
</dbReference>
<name>A0A932CQM5_UNCTE</name>
<dbReference type="CDD" id="cd04584">
    <property type="entry name" value="CBS_pair_AcuB_like"/>
    <property type="match status" value="1"/>
</dbReference>
<dbReference type="EMBL" id="JACPRF010000384">
    <property type="protein sequence ID" value="MBI2877721.1"/>
    <property type="molecule type" value="Genomic_DNA"/>
</dbReference>
<evidence type="ECO:0000313" key="5">
    <source>
        <dbReference type="EMBL" id="MBI2877721.1"/>
    </source>
</evidence>
<proteinExistence type="predicted"/>
<dbReference type="PROSITE" id="PS51371">
    <property type="entry name" value="CBS"/>
    <property type="match status" value="2"/>
</dbReference>
<dbReference type="InterPro" id="IPR000644">
    <property type="entry name" value="CBS_dom"/>
</dbReference>
<feature type="domain" description="CBS" evidence="3">
    <location>
        <begin position="1"/>
        <end position="56"/>
    </location>
</feature>
<evidence type="ECO:0000256" key="2">
    <source>
        <dbReference type="PROSITE-ProRule" id="PRU00703"/>
    </source>
</evidence>
<dbReference type="InterPro" id="IPR051257">
    <property type="entry name" value="Diverse_CBS-Domain"/>
</dbReference>